<dbReference type="Proteomes" id="UP000287243">
    <property type="component" value="Chromosome"/>
</dbReference>
<proteinExistence type="predicted"/>
<dbReference type="EMBL" id="CP019384">
    <property type="protein sequence ID" value="QAT17637.1"/>
    <property type="molecule type" value="Genomic_DNA"/>
</dbReference>
<dbReference type="KEGG" id="vai:BU251_07860"/>
<gene>
    <name evidence="1" type="ORF">BU251_07860</name>
</gene>
<reference evidence="1 2" key="1">
    <citation type="submission" date="2017-01" db="EMBL/GenBank/DDBJ databases">
        <title>First insights into the biology of 'candidatus Vampirococcus archaeovorus'.</title>
        <authorList>
            <person name="Kizina J."/>
            <person name="Jordan S."/>
            <person name="Stueber K."/>
            <person name="Reinhardt R."/>
            <person name="Harder J."/>
        </authorList>
    </citation>
    <scope>NUCLEOTIDE SEQUENCE [LARGE SCALE GENOMIC DNA]</scope>
    <source>
        <strain evidence="1 2">LiM</strain>
    </source>
</reference>
<evidence type="ECO:0000313" key="1">
    <source>
        <dbReference type="EMBL" id="QAT17637.1"/>
    </source>
</evidence>
<dbReference type="SUPFAM" id="SSF55961">
    <property type="entry name" value="Bet v1-like"/>
    <property type="match status" value="1"/>
</dbReference>
<name>A0A410P623_VELA1</name>
<keyword evidence="2" id="KW-1185">Reference proteome</keyword>
<accession>A0A410P623</accession>
<evidence type="ECO:0008006" key="3">
    <source>
        <dbReference type="Google" id="ProtNLM"/>
    </source>
</evidence>
<dbReference type="Gene3D" id="3.30.530.20">
    <property type="match status" value="1"/>
</dbReference>
<protein>
    <recommendedName>
        <fullName evidence="3">Polyketide cyclase</fullName>
    </recommendedName>
</protein>
<dbReference type="AlphaFoldDB" id="A0A410P623"/>
<dbReference type="InterPro" id="IPR023393">
    <property type="entry name" value="START-like_dom_sf"/>
</dbReference>
<dbReference type="Pfam" id="PF10604">
    <property type="entry name" value="Polyketide_cyc2"/>
    <property type="match status" value="1"/>
</dbReference>
<organism evidence="1 2">
    <name type="scientific">Velamenicoccus archaeovorus</name>
    <dbReference type="NCBI Taxonomy" id="1930593"/>
    <lineage>
        <taxon>Bacteria</taxon>
        <taxon>Pseudomonadati</taxon>
        <taxon>Candidatus Omnitrophota</taxon>
        <taxon>Candidatus Velamenicoccus</taxon>
    </lineage>
</organism>
<dbReference type="InterPro" id="IPR019587">
    <property type="entry name" value="Polyketide_cyclase/dehydratase"/>
</dbReference>
<sequence length="148" mass="17697">MMGYTCNSITIKAPYEKIFDISNDIPRWTELFGGEYKEARVVKKEASKIVFQLTDDEGRSWQSFRLLFKKDYFTYAERLDPKFPFEYMKIIWLYTPTPDGVILTWIQHFTMDKKAKFNDEQVEGFINKHSRENLEIFKRVIEKEAAQV</sequence>
<evidence type="ECO:0000313" key="2">
    <source>
        <dbReference type="Proteomes" id="UP000287243"/>
    </source>
</evidence>